<protein>
    <submittedName>
        <fullName evidence="1">Uncharacterized protein</fullName>
    </submittedName>
</protein>
<evidence type="ECO:0000313" key="1">
    <source>
        <dbReference type="EMBL" id="JAE34613.1"/>
    </source>
</evidence>
<dbReference type="EMBL" id="GBRH01163283">
    <property type="protein sequence ID" value="JAE34613.1"/>
    <property type="molecule type" value="Transcribed_RNA"/>
</dbReference>
<sequence length="35" mass="3760">MRWEPAKQKKKTGFIAATVLNNNEAEAGVSSTKGP</sequence>
<reference evidence="1" key="2">
    <citation type="journal article" date="2015" name="Data Brief">
        <title>Shoot transcriptome of the giant reed, Arundo donax.</title>
        <authorList>
            <person name="Barrero R.A."/>
            <person name="Guerrero F.D."/>
            <person name="Moolhuijzen P."/>
            <person name="Goolsby J.A."/>
            <person name="Tidwell J."/>
            <person name="Bellgard S.E."/>
            <person name="Bellgard M.I."/>
        </authorList>
    </citation>
    <scope>NUCLEOTIDE SEQUENCE</scope>
    <source>
        <tissue evidence="1">Shoot tissue taken approximately 20 cm above the soil surface</tissue>
    </source>
</reference>
<name>A0A0A9HP09_ARUDO</name>
<reference evidence="1" key="1">
    <citation type="submission" date="2014-09" db="EMBL/GenBank/DDBJ databases">
        <authorList>
            <person name="Magalhaes I.L.F."/>
            <person name="Oliveira U."/>
            <person name="Santos F.R."/>
            <person name="Vidigal T.H.D.A."/>
            <person name="Brescovit A.D."/>
            <person name="Santos A.J."/>
        </authorList>
    </citation>
    <scope>NUCLEOTIDE SEQUENCE</scope>
    <source>
        <tissue evidence="1">Shoot tissue taken approximately 20 cm above the soil surface</tissue>
    </source>
</reference>
<proteinExistence type="predicted"/>
<dbReference type="AlphaFoldDB" id="A0A0A9HP09"/>
<organism evidence="1">
    <name type="scientific">Arundo donax</name>
    <name type="common">Giant reed</name>
    <name type="synonym">Donax arundinaceus</name>
    <dbReference type="NCBI Taxonomy" id="35708"/>
    <lineage>
        <taxon>Eukaryota</taxon>
        <taxon>Viridiplantae</taxon>
        <taxon>Streptophyta</taxon>
        <taxon>Embryophyta</taxon>
        <taxon>Tracheophyta</taxon>
        <taxon>Spermatophyta</taxon>
        <taxon>Magnoliopsida</taxon>
        <taxon>Liliopsida</taxon>
        <taxon>Poales</taxon>
        <taxon>Poaceae</taxon>
        <taxon>PACMAD clade</taxon>
        <taxon>Arundinoideae</taxon>
        <taxon>Arundineae</taxon>
        <taxon>Arundo</taxon>
    </lineage>
</organism>
<accession>A0A0A9HP09</accession>